<comment type="caution">
    <text evidence="1">The sequence shown here is derived from an EMBL/GenBank/DDBJ whole genome shotgun (WGS) entry which is preliminary data.</text>
</comment>
<name>A0AAV9Y2I9_9CRYT</name>
<sequence>MDGLPIPEIYINSDMILSFEDENNNWNESTVNSIANPSKSLNTNLQSTSNKLNVNVNVNVNGNVNYSHSNNSMCNYIPNNCMEDSSTSIDIGNLGNNDSEKRTVANNRTSINQNLFIDEDILKSEKISNNEIRDETQNLKIDKNFHTEKNYSSQFDSLVLNDFQESGSEKKNNFENEVKVTKRRRGDPKLCWRCHKRDATPHMRSCEPCRVADRQRWSRRRSLSKFMSESSKKVASLNMNNGYNLNCKQEAFKCLNSNGLRECPHNNCFQNKIQIKHENQYIIGNTEAIRTINPNISNPNNSSSVQGISLTCPILIENKCDQQQFSLCRDNRVLQQCPDISQTLSYITITYYPSSFSGLTSIPVCAKFASDGSINGLEALPSVVLSFIVEKCNEQLLQRQVFRQGSQQHVNNNGLVSSQLESGVGKVSTNNEIQKGVICGSGTGNNNTFHNMHCTNFHCSQLDPRFYG</sequence>
<evidence type="ECO:0000313" key="1">
    <source>
        <dbReference type="EMBL" id="KAK6591062.1"/>
    </source>
</evidence>
<proteinExistence type="predicted"/>
<keyword evidence="2" id="KW-1185">Reference proteome</keyword>
<evidence type="ECO:0000313" key="2">
    <source>
        <dbReference type="Proteomes" id="UP001311799"/>
    </source>
</evidence>
<protein>
    <submittedName>
        <fullName evidence="1">Uncharacterized protein</fullName>
    </submittedName>
</protein>
<organism evidence="1 2">
    <name type="scientific">Cryptosporidium xiaoi</name>
    <dbReference type="NCBI Taxonomy" id="659607"/>
    <lineage>
        <taxon>Eukaryota</taxon>
        <taxon>Sar</taxon>
        <taxon>Alveolata</taxon>
        <taxon>Apicomplexa</taxon>
        <taxon>Conoidasida</taxon>
        <taxon>Coccidia</taxon>
        <taxon>Eucoccidiorida</taxon>
        <taxon>Eimeriorina</taxon>
        <taxon>Cryptosporidiidae</taxon>
        <taxon>Cryptosporidium</taxon>
    </lineage>
</organism>
<dbReference type="Proteomes" id="UP001311799">
    <property type="component" value="Unassembled WGS sequence"/>
</dbReference>
<dbReference type="AlphaFoldDB" id="A0AAV9Y2I9"/>
<gene>
    <name evidence="1" type="ORF">RS030_111770</name>
</gene>
<accession>A0AAV9Y2I9</accession>
<dbReference type="EMBL" id="JAWDEY010000002">
    <property type="protein sequence ID" value="KAK6591062.1"/>
    <property type="molecule type" value="Genomic_DNA"/>
</dbReference>
<reference evidence="1 2" key="1">
    <citation type="submission" date="2023-10" db="EMBL/GenBank/DDBJ databases">
        <title>Comparative genomics analysis reveals potential genetic determinants of host preference in Cryptosporidium xiaoi.</title>
        <authorList>
            <person name="Xiao L."/>
            <person name="Li J."/>
        </authorList>
    </citation>
    <scope>NUCLEOTIDE SEQUENCE [LARGE SCALE GENOMIC DNA]</scope>
    <source>
        <strain evidence="1 2">52996</strain>
    </source>
</reference>